<dbReference type="RefSeq" id="WP_089514730.1">
    <property type="nucleotide sequence ID" value="NZ_NJGG01000001.1"/>
</dbReference>
<keyword evidence="1" id="KW-0812">Transmembrane</keyword>
<dbReference type="Pfam" id="PF05437">
    <property type="entry name" value="AzlD"/>
    <property type="match status" value="1"/>
</dbReference>
<feature type="transmembrane region" description="Helical" evidence="1">
    <location>
        <begin position="71"/>
        <end position="100"/>
    </location>
</feature>
<dbReference type="Proteomes" id="UP000215188">
    <property type="component" value="Unassembled WGS sequence"/>
</dbReference>
<dbReference type="EMBL" id="NJGG01000001">
    <property type="protein sequence ID" value="OXL15691.1"/>
    <property type="molecule type" value="Genomic_DNA"/>
</dbReference>
<protein>
    <submittedName>
        <fullName evidence="2">Branched-chain amino acid transporter</fullName>
    </submittedName>
</protein>
<keyword evidence="1" id="KW-1133">Transmembrane helix</keyword>
<dbReference type="OrthoDB" id="5465192at2"/>
<keyword evidence="1" id="KW-0472">Membrane</keyword>
<evidence type="ECO:0000313" key="3">
    <source>
        <dbReference type="Proteomes" id="UP000215188"/>
    </source>
</evidence>
<keyword evidence="3" id="KW-1185">Reference proteome</keyword>
<sequence length="108" mass="11980">MSSFEIWAVILGLTVITFITRGFFLLMGERIELSETLQNALRYAPAAALVAIIAPEMFFTEGPNELEINSAYFWGGICSIIAFWLTKSMLLTIILGMLAFTAIRLVLA</sequence>
<evidence type="ECO:0000256" key="1">
    <source>
        <dbReference type="SAM" id="Phobius"/>
    </source>
</evidence>
<evidence type="ECO:0000313" key="2">
    <source>
        <dbReference type="EMBL" id="OXL15691.1"/>
    </source>
</evidence>
<comment type="caution">
    <text evidence="2">The sequence shown here is derived from an EMBL/GenBank/DDBJ whole genome shotgun (WGS) entry which is preliminary data.</text>
</comment>
<gene>
    <name evidence="2" type="ORF">AOC33_00905</name>
</gene>
<organism evidence="2 3">
    <name type="scientific">Polynucleobacter cosmopolitanus</name>
    <dbReference type="NCBI Taxonomy" id="351345"/>
    <lineage>
        <taxon>Bacteria</taxon>
        <taxon>Pseudomonadati</taxon>
        <taxon>Pseudomonadota</taxon>
        <taxon>Betaproteobacteria</taxon>
        <taxon>Burkholderiales</taxon>
        <taxon>Burkholderiaceae</taxon>
        <taxon>Polynucleobacter</taxon>
    </lineage>
</organism>
<name>A0A229FUJ5_9BURK</name>
<proteinExistence type="predicted"/>
<feature type="transmembrane region" description="Helical" evidence="1">
    <location>
        <begin position="40"/>
        <end position="59"/>
    </location>
</feature>
<dbReference type="AlphaFoldDB" id="A0A229FUJ5"/>
<reference evidence="2 3" key="1">
    <citation type="submission" date="2017-06" db="EMBL/GenBank/DDBJ databases">
        <title>Reclassification of a Polynucleobacter cosmopolitanus strain isolated from tropical Lake Victoria as Polynucleobacter victoriensis comb. nov.</title>
        <authorList>
            <person name="Hahn M.W."/>
        </authorList>
    </citation>
    <scope>NUCLEOTIDE SEQUENCE [LARGE SCALE GENOMIC DNA]</scope>
    <source>
        <strain evidence="2 3">MWH-MoIso2</strain>
    </source>
</reference>
<feature type="transmembrane region" description="Helical" evidence="1">
    <location>
        <begin position="6"/>
        <end position="28"/>
    </location>
</feature>
<dbReference type="InterPro" id="IPR008407">
    <property type="entry name" value="Brnchd-chn_aa_trnsp_AzlD"/>
</dbReference>
<accession>A0A229FUJ5</accession>